<dbReference type="Proteomes" id="UP000290204">
    <property type="component" value="Unassembled WGS sequence"/>
</dbReference>
<dbReference type="RefSeq" id="WP_129131486.1">
    <property type="nucleotide sequence ID" value="NZ_SDHW01000004.1"/>
</dbReference>
<dbReference type="EMBL" id="SDHW01000004">
    <property type="protein sequence ID" value="RXK59182.1"/>
    <property type="molecule type" value="Genomic_DNA"/>
</dbReference>
<organism evidence="1 2">
    <name type="scientific">Lacibacter luteus</name>
    <dbReference type="NCBI Taxonomy" id="2508719"/>
    <lineage>
        <taxon>Bacteria</taxon>
        <taxon>Pseudomonadati</taxon>
        <taxon>Bacteroidota</taxon>
        <taxon>Chitinophagia</taxon>
        <taxon>Chitinophagales</taxon>
        <taxon>Chitinophagaceae</taxon>
        <taxon>Lacibacter</taxon>
    </lineage>
</organism>
<evidence type="ECO:0000313" key="2">
    <source>
        <dbReference type="Proteomes" id="UP000290204"/>
    </source>
</evidence>
<dbReference type="AlphaFoldDB" id="A0A4Q1CGE4"/>
<protein>
    <submittedName>
        <fullName evidence="1">Uncharacterized protein</fullName>
    </submittedName>
</protein>
<comment type="caution">
    <text evidence="1">The sequence shown here is derived from an EMBL/GenBank/DDBJ whole genome shotgun (WGS) entry which is preliminary data.</text>
</comment>
<name>A0A4Q1CGE4_9BACT</name>
<sequence>MNTTEANIKITRSGDKISSVSVFMPIWNKVSDHGNLLVQLPLLGIDTIAKDEIDAEKAIEEAIASFCFVAEKFGQGLEKELQALGWVAINGETGEPLLGYNVSDTDAMLERLMQTGENYVNPHLEVEAA</sequence>
<accession>A0A4Q1CGE4</accession>
<proteinExistence type="predicted"/>
<dbReference type="OrthoDB" id="672503at2"/>
<evidence type="ECO:0000313" key="1">
    <source>
        <dbReference type="EMBL" id="RXK59182.1"/>
    </source>
</evidence>
<gene>
    <name evidence="1" type="ORF">ESA94_13660</name>
</gene>
<reference evidence="1 2" key="1">
    <citation type="submission" date="2019-01" db="EMBL/GenBank/DDBJ databases">
        <title>Lacibacter sp. strain TTM-7.</title>
        <authorList>
            <person name="Chen W.-M."/>
        </authorList>
    </citation>
    <scope>NUCLEOTIDE SEQUENCE [LARGE SCALE GENOMIC DNA]</scope>
    <source>
        <strain evidence="1 2">TTM-7</strain>
    </source>
</reference>
<keyword evidence="2" id="KW-1185">Reference proteome</keyword>